<dbReference type="NCBIfam" id="TIGR00797">
    <property type="entry name" value="matE"/>
    <property type="match status" value="1"/>
</dbReference>
<gene>
    <name evidence="10" type="ORF">SAMN04488136_14216</name>
</gene>
<dbReference type="GO" id="GO:0005886">
    <property type="term" value="C:plasma membrane"/>
    <property type="evidence" value="ECO:0007669"/>
    <property type="project" value="UniProtKB-SubCell"/>
</dbReference>
<protein>
    <recommendedName>
        <fullName evidence="2">Multidrug resistance protein NorM</fullName>
    </recommendedName>
    <alternativeName>
        <fullName evidence="8">Na(+)/drug antiporter</fullName>
    </alternativeName>
</protein>
<dbReference type="PANTHER" id="PTHR42925">
    <property type="entry name" value="MULTIDRUG AND TOXIN EFFLUX PROTEIN MATE FAMILY"/>
    <property type="match status" value="1"/>
</dbReference>
<feature type="transmembrane region" description="Helical" evidence="9">
    <location>
        <begin position="95"/>
        <end position="124"/>
    </location>
</feature>
<feature type="transmembrane region" description="Helical" evidence="9">
    <location>
        <begin position="395"/>
        <end position="415"/>
    </location>
</feature>
<dbReference type="STRING" id="861298.SAMN04488136_14216"/>
<dbReference type="GO" id="GO:0015297">
    <property type="term" value="F:antiporter activity"/>
    <property type="evidence" value="ECO:0007669"/>
    <property type="project" value="InterPro"/>
</dbReference>
<keyword evidence="3" id="KW-0813">Transport</keyword>
<feature type="transmembrane region" description="Helical" evidence="9">
    <location>
        <begin position="20"/>
        <end position="41"/>
    </location>
</feature>
<feature type="transmembrane region" description="Helical" evidence="9">
    <location>
        <begin position="286"/>
        <end position="307"/>
    </location>
</feature>
<evidence type="ECO:0000256" key="3">
    <source>
        <dbReference type="ARBA" id="ARBA00022448"/>
    </source>
</evidence>
<evidence type="ECO:0000256" key="1">
    <source>
        <dbReference type="ARBA" id="ARBA00004429"/>
    </source>
</evidence>
<keyword evidence="11" id="KW-1185">Reference proteome</keyword>
<evidence type="ECO:0000256" key="8">
    <source>
        <dbReference type="ARBA" id="ARBA00030855"/>
    </source>
</evidence>
<evidence type="ECO:0000256" key="5">
    <source>
        <dbReference type="ARBA" id="ARBA00022692"/>
    </source>
</evidence>
<feature type="transmembrane region" description="Helical" evidence="9">
    <location>
        <begin position="136"/>
        <end position="153"/>
    </location>
</feature>
<keyword evidence="4" id="KW-1003">Cell membrane</keyword>
<feature type="transmembrane region" description="Helical" evidence="9">
    <location>
        <begin position="358"/>
        <end position="383"/>
    </location>
</feature>
<keyword evidence="6 9" id="KW-1133">Transmembrane helix</keyword>
<organism evidence="10 11">
    <name type="scientific">Vibrio xiamenensis</name>
    <dbReference type="NCBI Taxonomy" id="861298"/>
    <lineage>
        <taxon>Bacteria</taxon>
        <taxon>Pseudomonadati</taxon>
        <taxon>Pseudomonadota</taxon>
        <taxon>Gammaproteobacteria</taxon>
        <taxon>Vibrionales</taxon>
        <taxon>Vibrionaceae</taxon>
        <taxon>Vibrio</taxon>
    </lineage>
</organism>
<evidence type="ECO:0000256" key="7">
    <source>
        <dbReference type="ARBA" id="ARBA00023136"/>
    </source>
</evidence>
<name>A0A1G8GYK3_9VIBR</name>
<feature type="transmembrane region" description="Helical" evidence="9">
    <location>
        <begin position="61"/>
        <end position="83"/>
    </location>
</feature>
<keyword evidence="7 9" id="KW-0472">Membrane</keyword>
<dbReference type="OrthoDB" id="9780160at2"/>
<dbReference type="Pfam" id="PF01554">
    <property type="entry name" value="MatE"/>
    <property type="match status" value="2"/>
</dbReference>
<dbReference type="InterPro" id="IPR002528">
    <property type="entry name" value="MATE_fam"/>
</dbReference>
<feature type="transmembrane region" description="Helical" evidence="9">
    <location>
        <begin position="241"/>
        <end position="266"/>
    </location>
</feature>
<dbReference type="InterPro" id="IPR047135">
    <property type="entry name" value="YsiQ"/>
</dbReference>
<dbReference type="PIRSF" id="PIRSF006603">
    <property type="entry name" value="DinF"/>
    <property type="match status" value="1"/>
</dbReference>
<accession>A0A1G8GYK3</accession>
<keyword evidence="5 9" id="KW-0812">Transmembrane</keyword>
<evidence type="ECO:0000256" key="6">
    <source>
        <dbReference type="ARBA" id="ARBA00022989"/>
    </source>
</evidence>
<feature type="transmembrane region" description="Helical" evidence="9">
    <location>
        <begin position="197"/>
        <end position="220"/>
    </location>
</feature>
<dbReference type="AlphaFoldDB" id="A0A1G8GYK3"/>
<feature type="transmembrane region" description="Helical" evidence="9">
    <location>
        <begin position="165"/>
        <end position="185"/>
    </location>
</feature>
<evidence type="ECO:0000313" key="10">
    <source>
        <dbReference type="EMBL" id="SDH99310.1"/>
    </source>
</evidence>
<dbReference type="RefSeq" id="WP_093279244.1">
    <property type="nucleotide sequence ID" value="NZ_FNDD01000042.1"/>
</dbReference>
<comment type="subcellular location">
    <subcellularLocation>
        <location evidence="1">Cell inner membrane</location>
        <topology evidence="1">Multi-pass membrane protein</topology>
    </subcellularLocation>
</comment>
<dbReference type="InterPro" id="IPR048279">
    <property type="entry name" value="MdtK-like"/>
</dbReference>
<evidence type="ECO:0000256" key="4">
    <source>
        <dbReference type="ARBA" id="ARBA00022475"/>
    </source>
</evidence>
<evidence type="ECO:0000256" key="2">
    <source>
        <dbReference type="ARBA" id="ARBA00013489"/>
    </source>
</evidence>
<reference evidence="10 11" key="1">
    <citation type="submission" date="2016-10" db="EMBL/GenBank/DDBJ databases">
        <authorList>
            <person name="de Groot N.N."/>
        </authorList>
    </citation>
    <scope>NUCLEOTIDE SEQUENCE [LARGE SCALE GENOMIC DNA]</scope>
    <source>
        <strain evidence="10 11">CGMCC 1.10228</strain>
    </source>
</reference>
<proteinExistence type="predicted"/>
<sequence>MSHVSPLINTKSVLWNTFKLGFPVAIQSALVAILALADVLMVSSHGQAATAAVGLASKWHFVVTMVMAGMANANGVLVAQYWGRKNAEKSKQVTYFSITAGLMILTPIAIALTGGASFIMLLQTSDPSVIDFGVDYLWFAAPSLLLTHFIIVIESSLRSTGDSLTPLIVAAITIGCNISLNYALIDGHFGLPAMGVAGAALATSLSRLIQVLIYIVSLKLRSHWLYVTQTVKADKRLKTSYLQLAAPTVAGAVLWATGTLIYQVIFGHMGTTELAIFSTIAPFESLCYSVFMGISVACSIILGQHLGRSEFEQALRTSQLFIQLIVVLGLVTSLVLYVGKSELVALLRLDKQDTALMASLALNVTCLGVCVKMVNMVVINGVLRAGGENNYCLKMDFTSTWVFGLPLTAIGAVIFSLPFHLVYLCMLGEEVVKVLLCFSRYRKNLWLKNLTIN</sequence>
<dbReference type="GO" id="GO:0042910">
    <property type="term" value="F:xenobiotic transmembrane transporter activity"/>
    <property type="evidence" value="ECO:0007669"/>
    <property type="project" value="InterPro"/>
</dbReference>
<dbReference type="Proteomes" id="UP000198854">
    <property type="component" value="Unassembled WGS sequence"/>
</dbReference>
<evidence type="ECO:0000313" key="11">
    <source>
        <dbReference type="Proteomes" id="UP000198854"/>
    </source>
</evidence>
<feature type="transmembrane region" description="Helical" evidence="9">
    <location>
        <begin position="319"/>
        <end position="338"/>
    </location>
</feature>
<dbReference type="PANTHER" id="PTHR42925:SF2">
    <property type="entry name" value="NA+ DRIVEN MULTIDRUG EFFLUX PUMP"/>
    <property type="match status" value="1"/>
</dbReference>
<evidence type="ECO:0000256" key="9">
    <source>
        <dbReference type="SAM" id="Phobius"/>
    </source>
</evidence>
<dbReference type="EMBL" id="FNDD01000042">
    <property type="protein sequence ID" value="SDH99310.1"/>
    <property type="molecule type" value="Genomic_DNA"/>
</dbReference>